<name>A0A8S5UWU9_9CAUD</name>
<organism evidence="1">
    <name type="scientific">Siphoviridae sp. ctzO58</name>
    <dbReference type="NCBI Taxonomy" id="2825748"/>
    <lineage>
        <taxon>Viruses</taxon>
        <taxon>Duplodnaviria</taxon>
        <taxon>Heunggongvirae</taxon>
        <taxon>Uroviricota</taxon>
        <taxon>Caudoviricetes</taxon>
    </lineage>
</organism>
<proteinExistence type="predicted"/>
<accession>A0A8S5UWU9</accession>
<reference evidence="1" key="1">
    <citation type="journal article" date="2021" name="Proc. Natl. Acad. Sci. U.S.A.">
        <title>A Catalog of Tens of Thousands of Viruses from Human Metagenomes Reveals Hidden Associations with Chronic Diseases.</title>
        <authorList>
            <person name="Tisza M.J."/>
            <person name="Buck C.B."/>
        </authorList>
    </citation>
    <scope>NUCLEOTIDE SEQUENCE</scope>
    <source>
        <strain evidence="1">CtzO58</strain>
    </source>
</reference>
<evidence type="ECO:0000313" key="1">
    <source>
        <dbReference type="EMBL" id="DAF98923.1"/>
    </source>
</evidence>
<protein>
    <submittedName>
        <fullName evidence="1">Uncharacterized protein</fullName>
    </submittedName>
</protein>
<sequence>MDVRARFVSEILQDEGQRLLRNQGKAIEARVKKRSGRLESSRSVSVTGGSVASGTLTFVHVAYERFLDMKRLQRGDQPVKSNRRIHNRYVFGAFASIAERLMYEFTEDAVARIKAADQGKQ</sequence>
<dbReference type="EMBL" id="BK016157">
    <property type="protein sequence ID" value="DAF98923.1"/>
    <property type="molecule type" value="Genomic_DNA"/>
</dbReference>